<dbReference type="InterPro" id="IPR015422">
    <property type="entry name" value="PyrdxlP-dep_Trfase_small"/>
</dbReference>
<dbReference type="Gene3D" id="3.90.1150.10">
    <property type="entry name" value="Aspartate Aminotransferase, domain 1"/>
    <property type="match status" value="1"/>
</dbReference>
<dbReference type="Proteomes" id="UP000253034">
    <property type="component" value="Unassembled WGS sequence"/>
</dbReference>
<dbReference type="SUPFAM" id="SSF53383">
    <property type="entry name" value="PLP-dependent transferases"/>
    <property type="match status" value="1"/>
</dbReference>
<dbReference type="GO" id="GO:0004069">
    <property type="term" value="F:L-aspartate:2-oxoglutarate aminotransferase activity"/>
    <property type="evidence" value="ECO:0007669"/>
    <property type="project" value="InterPro"/>
</dbReference>
<name>A0A369BHK6_9FIRM</name>
<dbReference type="InterPro" id="IPR015424">
    <property type="entry name" value="PyrdxlP-dep_Trfase"/>
</dbReference>
<keyword evidence="1" id="KW-0238">DNA-binding</keyword>
<dbReference type="InterPro" id="IPR015421">
    <property type="entry name" value="PyrdxlP-dep_Trfase_major"/>
</dbReference>
<dbReference type="AlphaFoldDB" id="A0A369BHK6"/>
<dbReference type="PANTHER" id="PTHR43799">
    <property type="entry name" value="AMINOTRANSFERASE, PUTATIVE-RELATED"/>
    <property type="match status" value="1"/>
</dbReference>
<evidence type="ECO:0000313" key="1">
    <source>
        <dbReference type="EMBL" id="RCX20058.1"/>
    </source>
</evidence>
<dbReference type="Pfam" id="PF12897">
    <property type="entry name" value="Asp_aminotransf"/>
    <property type="match status" value="1"/>
</dbReference>
<keyword evidence="2" id="KW-1185">Reference proteome</keyword>
<dbReference type="EMBL" id="QPJT01000002">
    <property type="protein sequence ID" value="RCX20058.1"/>
    <property type="molecule type" value="Genomic_DNA"/>
</dbReference>
<evidence type="ECO:0000313" key="2">
    <source>
        <dbReference type="Proteomes" id="UP000253034"/>
    </source>
</evidence>
<dbReference type="PANTHER" id="PTHR43799:SF1">
    <property type="entry name" value="ASPARTATE AMINOTRANSFERASE"/>
    <property type="match status" value="1"/>
</dbReference>
<dbReference type="CDD" id="cd00609">
    <property type="entry name" value="AAT_like"/>
    <property type="match status" value="1"/>
</dbReference>
<dbReference type="InterPro" id="IPR024551">
    <property type="entry name" value="AspAT_Ic"/>
</dbReference>
<dbReference type="GO" id="GO:0003677">
    <property type="term" value="F:DNA binding"/>
    <property type="evidence" value="ECO:0007669"/>
    <property type="project" value="UniProtKB-KW"/>
</dbReference>
<sequence>MKELESFDISQMQEYISELEGRYKQFKDLGLKLDMSRGKPCPEQLDLSAGILDFPLSTDTCKASDGTDCRNYGGIDGLPEMKAIFAEMLEVSTKEVIIGGNSSLNMMHDAVARAMLLGVCGGKTPWSKLPKVKFLCPVPGYDRHFGICQLMNIEMINVDMTEDGPDMDAVEELVSKDKAIKGIWCVPKYSNPDGITFCDEVVDRLAKMETKADDFRIFWDNAYIVHHLEDEGDKLKNLLEACKEAGNPDRAFIFASTSKISFPGAGVAAMAASEDNINFIRKQLSKQTIGPDKINQLRHTAYFKSLDDIKQHMKKHSAIIKPKFDAVLDILEKELGGRDIAWWNKPRGGYFISLNTLDGCAGEVYDMAGKAGVTLTNVGDTFPYGKDPRDRNIRIAPTYPSLEDLKSAIEILCICIKLVSAKRKLQAAGAQGIEIA</sequence>
<organism evidence="1 2">
    <name type="scientific">Anaerobacterium chartisolvens</name>
    <dbReference type="NCBI Taxonomy" id="1297424"/>
    <lineage>
        <taxon>Bacteria</taxon>
        <taxon>Bacillati</taxon>
        <taxon>Bacillota</taxon>
        <taxon>Clostridia</taxon>
        <taxon>Eubacteriales</taxon>
        <taxon>Oscillospiraceae</taxon>
        <taxon>Anaerobacterium</taxon>
    </lineage>
</organism>
<dbReference type="RefSeq" id="WP_114296177.1">
    <property type="nucleotide sequence ID" value="NZ_QPJT01000002.1"/>
</dbReference>
<gene>
    <name evidence="1" type="ORF">DFR58_102127</name>
</gene>
<accession>A0A369BHK6</accession>
<dbReference type="Gene3D" id="3.40.640.10">
    <property type="entry name" value="Type I PLP-dependent aspartate aminotransferase-like (Major domain)"/>
    <property type="match status" value="1"/>
</dbReference>
<reference evidence="1 2" key="1">
    <citation type="submission" date="2018-07" db="EMBL/GenBank/DDBJ databases">
        <title>Genomic Encyclopedia of Type Strains, Phase IV (KMG-IV): sequencing the most valuable type-strain genomes for metagenomic binning, comparative biology and taxonomic classification.</title>
        <authorList>
            <person name="Goeker M."/>
        </authorList>
    </citation>
    <scope>NUCLEOTIDE SEQUENCE [LARGE SCALE GENOMIC DNA]</scope>
    <source>
        <strain evidence="1 2">DSM 27016</strain>
    </source>
</reference>
<dbReference type="OrthoDB" id="9802328at2"/>
<protein>
    <submittedName>
        <fullName evidence="1">DNA-binding transcriptional MocR family regulator</fullName>
    </submittedName>
</protein>
<proteinExistence type="predicted"/>
<comment type="caution">
    <text evidence="1">The sequence shown here is derived from an EMBL/GenBank/DDBJ whole genome shotgun (WGS) entry which is preliminary data.</text>
</comment>